<dbReference type="Proteomes" id="UP001066276">
    <property type="component" value="Chromosome 11"/>
</dbReference>
<protein>
    <submittedName>
        <fullName evidence="2">Uncharacterized protein</fullName>
    </submittedName>
</protein>
<feature type="region of interest" description="Disordered" evidence="1">
    <location>
        <begin position="1"/>
        <end position="31"/>
    </location>
</feature>
<dbReference type="AlphaFoldDB" id="A0AAV7LRS6"/>
<dbReference type="EMBL" id="JANPWB010000015">
    <property type="protein sequence ID" value="KAJ1093092.1"/>
    <property type="molecule type" value="Genomic_DNA"/>
</dbReference>
<sequence length="101" mass="10905">MNRERLTSSRRAPRQCDGCTHLSGSRGDSPHRRTLALRESLACCDSGGCYTPPCSEPPSASSPPWLGGIPEPAALWLSSGMRCFPFPGFEDLTARIPAFPN</sequence>
<name>A0AAV7LRS6_PLEWA</name>
<proteinExistence type="predicted"/>
<evidence type="ECO:0000256" key="1">
    <source>
        <dbReference type="SAM" id="MobiDB-lite"/>
    </source>
</evidence>
<gene>
    <name evidence="2" type="ORF">NDU88_006201</name>
</gene>
<evidence type="ECO:0000313" key="3">
    <source>
        <dbReference type="Proteomes" id="UP001066276"/>
    </source>
</evidence>
<accession>A0AAV7LRS6</accession>
<organism evidence="2 3">
    <name type="scientific">Pleurodeles waltl</name>
    <name type="common">Iberian ribbed newt</name>
    <dbReference type="NCBI Taxonomy" id="8319"/>
    <lineage>
        <taxon>Eukaryota</taxon>
        <taxon>Metazoa</taxon>
        <taxon>Chordata</taxon>
        <taxon>Craniata</taxon>
        <taxon>Vertebrata</taxon>
        <taxon>Euteleostomi</taxon>
        <taxon>Amphibia</taxon>
        <taxon>Batrachia</taxon>
        <taxon>Caudata</taxon>
        <taxon>Salamandroidea</taxon>
        <taxon>Salamandridae</taxon>
        <taxon>Pleurodelinae</taxon>
        <taxon>Pleurodeles</taxon>
    </lineage>
</organism>
<comment type="caution">
    <text evidence="2">The sequence shown here is derived from an EMBL/GenBank/DDBJ whole genome shotgun (WGS) entry which is preliminary data.</text>
</comment>
<evidence type="ECO:0000313" key="2">
    <source>
        <dbReference type="EMBL" id="KAJ1093092.1"/>
    </source>
</evidence>
<reference evidence="2" key="1">
    <citation type="journal article" date="2022" name="bioRxiv">
        <title>Sequencing and chromosome-scale assembly of the giantPleurodeles waltlgenome.</title>
        <authorList>
            <person name="Brown T."/>
            <person name="Elewa A."/>
            <person name="Iarovenko S."/>
            <person name="Subramanian E."/>
            <person name="Araus A.J."/>
            <person name="Petzold A."/>
            <person name="Susuki M."/>
            <person name="Suzuki K.-i.T."/>
            <person name="Hayashi T."/>
            <person name="Toyoda A."/>
            <person name="Oliveira C."/>
            <person name="Osipova E."/>
            <person name="Leigh N.D."/>
            <person name="Simon A."/>
            <person name="Yun M.H."/>
        </authorList>
    </citation>
    <scope>NUCLEOTIDE SEQUENCE</scope>
    <source>
        <strain evidence="2">20211129_DDA</strain>
        <tissue evidence="2">Liver</tissue>
    </source>
</reference>
<keyword evidence="3" id="KW-1185">Reference proteome</keyword>